<dbReference type="STRING" id="980561.A1359_06820"/>
<evidence type="ECO:0000256" key="2">
    <source>
        <dbReference type="SAM" id="SignalP"/>
    </source>
</evidence>
<dbReference type="InterPro" id="IPR036465">
    <property type="entry name" value="vWFA_dom_sf"/>
</dbReference>
<dbReference type="Gene3D" id="3.40.50.410">
    <property type="entry name" value="von Willebrand factor, type A domain"/>
    <property type="match status" value="1"/>
</dbReference>
<feature type="domain" description="VWFA" evidence="3">
    <location>
        <begin position="31"/>
        <end position="211"/>
    </location>
</feature>
<dbReference type="OrthoDB" id="798937at2"/>
<name>A0A177NI51_9GAMM</name>
<accession>A0A177NI51</accession>
<feature type="transmembrane region" description="Helical" evidence="1">
    <location>
        <begin position="546"/>
        <end position="568"/>
    </location>
</feature>
<dbReference type="Pfam" id="PF00092">
    <property type="entry name" value="VWA"/>
    <property type="match status" value="1"/>
</dbReference>
<keyword evidence="1" id="KW-0472">Membrane</keyword>
<dbReference type="SMART" id="SM00327">
    <property type="entry name" value="VWA"/>
    <property type="match status" value="1"/>
</dbReference>
<dbReference type="RefSeq" id="WP_066980612.1">
    <property type="nucleotide sequence ID" value="NZ_LUUI01000092.1"/>
</dbReference>
<evidence type="ECO:0000256" key="1">
    <source>
        <dbReference type="SAM" id="Phobius"/>
    </source>
</evidence>
<protein>
    <recommendedName>
        <fullName evidence="3">VWFA domain-containing protein</fullName>
    </recommendedName>
</protein>
<dbReference type="Proteomes" id="UP000078476">
    <property type="component" value="Unassembled WGS sequence"/>
</dbReference>
<proteinExistence type="predicted"/>
<feature type="signal peptide" evidence="2">
    <location>
        <begin position="1"/>
        <end position="21"/>
    </location>
</feature>
<organism evidence="4 5">
    <name type="scientific">Methylomonas lenta</name>
    <dbReference type="NCBI Taxonomy" id="980561"/>
    <lineage>
        <taxon>Bacteria</taxon>
        <taxon>Pseudomonadati</taxon>
        <taxon>Pseudomonadota</taxon>
        <taxon>Gammaproteobacteria</taxon>
        <taxon>Methylococcales</taxon>
        <taxon>Methylococcaceae</taxon>
        <taxon>Methylomonas</taxon>
    </lineage>
</organism>
<keyword evidence="2" id="KW-0732">Signal</keyword>
<sequence length="587" mass="64768">MKTSIIVFFISLLLIASKVNSTPQSPTDTDEIQILIDVSGSMKQNDPQNLRADAAQLIINLLPDNAKVSIWLFAEKTTLLSHSDAVDKTWRTQAAKTSQSIHSRGIYTHIEDAIQTTLKQGFSGNGNKNLILLTDGMVDISKDIMVSADSRERILSEWLPTLRQKNIKVQTIGLSEQTDKELLEKLAFETGGWHETAESAEQLQRLFLKTAQKVAPQDTLPLNDNKFSIDNSIKEFSIVVFKKAGAPATQLIAPDQQKLNKKTDSKTLFWLESSGYDLITLKQPIPGEWQLEASADPDNQVMILTDLKLQIDELNNFIAEKQSIPLKLHFTEQDKIITHPDFLSLVNLTLSIDHQDPINIPAIATEPGFFSRSLNELPKGKHQLTIIADGKTFQREINQDIEVVTSPITLEKLIDAENRQISLKFQPDISQLDSSSVAITAIIHKPNLAAESQLVEEQDGVLQLKLPVLAAGETMLINFNITAKTLDGSSVAPLLPPISIDDSFFAPPAPAVSPVEPQASLTPEVADATQAQPETEVVPAEVESNWGITIAIVLTVNLLLGGMGFFIYKKLKIAHAKKQQQILERLA</sequence>
<feature type="chain" id="PRO_5008069204" description="VWFA domain-containing protein" evidence="2">
    <location>
        <begin position="22"/>
        <end position="587"/>
    </location>
</feature>
<dbReference type="PROSITE" id="PS50234">
    <property type="entry name" value="VWFA"/>
    <property type="match status" value="1"/>
</dbReference>
<keyword evidence="5" id="KW-1185">Reference proteome</keyword>
<dbReference type="InterPro" id="IPR002035">
    <property type="entry name" value="VWF_A"/>
</dbReference>
<evidence type="ECO:0000313" key="5">
    <source>
        <dbReference type="Proteomes" id="UP000078476"/>
    </source>
</evidence>
<dbReference type="CDD" id="cd00198">
    <property type="entry name" value="vWFA"/>
    <property type="match status" value="1"/>
</dbReference>
<gene>
    <name evidence="4" type="ORF">A1359_06820</name>
</gene>
<dbReference type="AlphaFoldDB" id="A0A177NI51"/>
<dbReference type="InterPro" id="IPR056475">
    <property type="entry name" value="GBD_Hemicentin/VWA7"/>
</dbReference>
<keyword evidence="1" id="KW-1133">Transmembrane helix</keyword>
<comment type="caution">
    <text evidence="4">The sequence shown here is derived from an EMBL/GenBank/DDBJ whole genome shotgun (WGS) entry which is preliminary data.</text>
</comment>
<dbReference type="Pfam" id="PF23560">
    <property type="entry name" value="GBD_Hemicentin"/>
    <property type="match status" value="1"/>
</dbReference>
<dbReference type="EMBL" id="LUUI01000092">
    <property type="protein sequence ID" value="OAI16899.1"/>
    <property type="molecule type" value="Genomic_DNA"/>
</dbReference>
<evidence type="ECO:0000259" key="3">
    <source>
        <dbReference type="PROSITE" id="PS50234"/>
    </source>
</evidence>
<dbReference type="SUPFAM" id="SSF53300">
    <property type="entry name" value="vWA-like"/>
    <property type="match status" value="1"/>
</dbReference>
<reference evidence="4 5" key="1">
    <citation type="submission" date="2016-03" db="EMBL/GenBank/DDBJ databases">
        <authorList>
            <person name="Ploux O."/>
        </authorList>
    </citation>
    <scope>NUCLEOTIDE SEQUENCE [LARGE SCALE GENOMIC DNA]</scope>
    <source>
        <strain evidence="4 5">R-45370</strain>
    </source>
</reference>
<dbReference type="PANTHER" id="PTHR45737:SF6">
    <property type="entry name" value="VON WILLEBRAND FACTOR A DOMAIN-CONTAINING PROTEIN 5A"/>
    <property type="match status" value="1"/>
</dbReference>
<evidence type="ECO:0000313" key="4">
    <source>
        <dbReference type="EMBL" id="OAI16899.1"/>
    </source>
</evidence>
<keyword evidence="1" id="KW-0812">Transmembrane</keyword>
<dbReference type="PANTHER" id="PTHR45737">
    <property type="entry name" value="VON WILLEBRAND FACTOR A DOMAIN-CONTAINING PROTEIN 5A"/>
    <property type="match status" value="1"/>
</dbReference>